<dbReference type="CDD" id="cd02947">
    <property type="entry name" value="TRX_family"/>
    <property type="match status" value="1"/>
</dbReference>
<keyword evidence="3" id="KW-1185">Reference proteome</keyword>
<accession>A0A0L8ANV6</accession>
<dbReference type="PROSITE" id="PS51352">
    <property type="entry name" value="THIOREDOXIN_2"/>
    <property type="match status" value="1"/>
</dbReference>
<dbReference type="Proteomes" id="UP000036908">
    <property type="component" value="Unassembled WGS sequence"/>
</dbReference>
<name>A0A0L8ANV6_9BACT</name>
<dbReference type="Gene3D" id="3.40.30.10">
    <property type="entry name" value="Glutaredoxin"/>
    <property type="match status" value="1"/>
</dbReference>
<dbReference type="SUPFAM" id="SSF52833">
    <property type="entry name" value="Thioredoxin-like"/>
    <property type="match status" value="1"/>
</dbReference>
<dbReference type="AlphaFoldDB" id="A0A0L8ANV6"/>
<evidence type="ECO:0000313" key="2">
    <source>
        <dbReference type="EMBL" id="KOF03931.1"/>
    </source>
</evidence>
<proteinExistence type="predicted"/>
<comment type="caution">
    <text evidence="2">The sequence shown here is derived from an EMBL/GenBank/DDBJ whole genome shotgun (WGS) entry which is preliminary data.</text>
</comment>
<dbReference type="InterPro" id="IPR013766">
    <property type="entry name" value="Thioredoxin_domain"/>
</dbReference>
<dbReference type="OrthoDB" id="6398367at2"/>
<dbReference type="PATRIC" id="fig|1566026.4.peg.2299"/>
<organism evidence="2 3">
    <name type="scientific">Roseivirga seohaensis subsp. aquiponti</name>
    <dbReference type="NCBI Taxonomy" id="1566026"/>
    <lineage>
        <taxon>Bacteria</taxon>
        <taxon>Pseudomonadati</taxon>
        <taxon>Bacteroidota</taxon>
        <taxon>Cytophagia</taxon>
        <taxon>Cytophagales</taxon>
        <taxon>Roseivirgaceae</taxon>
        <taxon>Roseivirga</taxon>
    </lineage>
</organism>
<dbReference type="EMBL" id="JSVA01000004">
    <property type="protein sequence ID" value="KOF03931.1"/>
    <property type="molecule type" value="Genomic_DNA"/>
</dbReference>
<evidence type="ECO:0000313" key="3">
    <source>
        <dbReference type="Proteomes" id="UP000036908"/>
    </source>
</evidence>
<feature type="domain" description="Thioredoxin" evidence="1">
    <location>
        <begin position="48"/>
        <end position="175"/>
    </location>
</feature>
<evidence type="ECO:0000259" key="1">
    <source>
        <dbReference type="PROSITE" id="PS51352"/>
    </source>
</evidence>
<dbReference type="Pfam" id="PF00085">
    <property type="entry name" value="Thioredoxin"/>
    <property type="match status" value="1"/>
</dbReference>
<protein>
    <recommendedName>
        <fullName evidence="1">Thioredoxin domain-containing protein</fullName>
    </recommendedName>
</protein>
<reference evidence="3" key="1">
    <citation type="submission" date="2014-11" db="EMBL/GenBank/DDBJ databases">
        <title>Genome sequencing of Roseivirga sp. D-25.</title>
        <authorList>
            <person name="Selvaratnam C."/>
            <person name="Thevarajoo S."/>
            <person name="Goh K.M."/>
            <person name="Eee R."/>
            <person name="Chan K.-G."/>
            <person name="Chong C.S."/>
        </authorList>
    </citation>
    <scope>NUCLEOTIDE SEQUENCE [LARGE SCALE GENOMIC DNA]</scope>
    <source>
        <strain evidence="3">D-25</strain>
    </source>
</reference>
<dbReference type="InterPro" id="IPR036249">
    <property type="entry name" value="Thioredoxin-like_sf"/>
</dbReference>
<gene>
    <name evidence="2" type="ORF">OB69_02675</name>
</gene>
<sequence>MEIMKAIIMLVVILVAFPLVMNGQETEYNVETESVSTHVDKILNGPITKEGLKQMPYKLWFNSNYKTYRVNTELLKDAKKKNIKNLKVLAFMGTWCHDSNREIPRLMRVMDDMGIGDQLELYALDVDKTSLKGKEKGFDIKNTPTIIFYLNGEEVTRVIEEPEGSFEEELVRILK</sequence>